<dbReference type="SUPFAM" id="SSF52980">
    <property type="entry name" value="Restriction endonuclease-like"/>
    <property type="match status" value="1"/>
</dbReference>
<dbReference type="PANTHER" id="PTHR30015">
    <property type="entry name" value="MRR RESTRICTION SYSTEM PROTEIN"/>
    <property type="match status" value="1"/>
</dbReference>
<evidence type="ECO:0000259" key="2">
    <source>
        <dbReference type="Pfam" id="PF04471"/>
    </source>
</evidence>
<keyword evidence="1" id="KW-1133">Transmembrane helix</keyword>
<dbReference type="Pfam" id="PF04471">
    <property type="entry name" value="Mrr_cat"/>
    <property type="match status" value="1"/>
</dbReference>
<dbReference type="RefSeq" id="WP_008188725.1">
    <property type="nucleotide sequence ID" value="NZ_GL890965.1"/>
</dbReference>
<dbReference type="Gene3D" id="3.40.1350.10">
    <property type="match status" value="1"/>
</dbReference>
<keyword evidence="3" id="KW-0540">Nuclease</keyword>
<keyword evidence="3" id="KW-0255">Endonuclease</keyword>
<feature type="transmembrane region" description="Helical" evidence="1">
    <location>
        <begin position="33"/>
        <end position="59"/>
    </location>
</feature>
<name>F4XZT7_9CYAN</name>
<dbReference type="PANTHER" id="PTHR30015:SF6">
    <property type="entry name" value="SLL1429 PROTEIN"/>
    <property type="match status" value="1"/>
</dbReference>
<dbReference type="EMBL" id="GL890965">
    <property type="protein sequence ID" value="EGJ29855.1"/>
    <property type="molecule type" value="Genomic_DNA"/>
</dbReference>
<reference evidence="4" key="1">
    <citation type="journal article" date="2011" name="Proc. Natl. Acad. Sci. U.S.A.">
        <title>Genomic insights into the physiology and ecology of the marine filamentous cyanobacterium Lyngbya majuscula.</title>
        <authorList>
            <person name="Jones A.C."/>
            <person name="Monroe E.A."/>
            <person name="Podell S."/>
            <person name="Hess W.R."/>
            <person name="Klages S."/>
            <person name="Esquenazi E."/>
            <person name="Niessen S."/>
            <person name="Hoover H."/>
            <person name="Rothmann M."/>
            <person name="Lasken R.S."/>
            <person name="Yates J.R.III."/>
            <person name="Reinhardt R."/>
            <person name="Kube M."/>
            <person name="Burkart M.D."/>
            <person name="Allen E.E."/>
            <person name="Dorrestein P.C."/>
            <person name="Gerwick W.H."/>
            <person name="Gerwick L."/>
        </authorList>
    </citation>
    <scope>NUCLEOTIDE SEQUENCE [LARGE SCALE GENOMIC DNA]</scope>
    <source>
        <strain evidence="4">3L</strain>
    </source>
</reference>
<dbReference type="HOGENOM" id="CLU_914714_0_0_3"/>
<feature type="domain" description="Restriction endonuclease type IV Mrr" evidence="2">
    <location>
        <begin position="183"/>
        <end position="292"/>
    </location>
</feature>
<dbReference type="GO" id="GO:0009307">
    <property type="term" value="P:DNA restriction-modification system"/>
    <property type="evidence" value="ECO:0007669"/>
    <property type="project" value="InterPro"/>
</dbReference>
<proteinExistence type="predicted"/>
<gene>
    <name evidence="3" type="ORF">LYNGBM3L_58910</name>
</gene>
<keyword evidence="4" id="KW-1185">Reference proteome</keyword>
<dbReference type="eggNOG" id="COG1787">
    <property type="taxonomic scope" value="Bacteria"/>
</dbReference>
<dbReference type="InterPro" id="IPR011856">
    <property type="entry name" value="tRNA_endonuc-like_dom_sf"/>
</dbReference>
<dbReference type="eggNOG" id="COG3021">
    <property type="taxonomic scope" value="Bacteria"/>
</dbReference>
<dbReference type="InterPro" id="IPR007560">
    <property type="entry name" value="Restrct_endonuc_IV_Mrr"/>
</dbReference>
<accession>F4XZT7</accession>
<dbReference type="InterPro" id="IPR052906">
    <property type="entry name" value="Type_IV_Methyl-Rstrct_Enzyme"/>
</dbReference>
<evidence type="ECO:0000256" key="1">
    <source>
        <dbReference type="SAM" id="Phobius"/>
    </source>
</evidence>
<protein>
    <submittedName>
        <fullName evidence="3">Putative endonuclease</fullName>
    </submittedName>
</protein>
<sequence length="304" mass="33435">MDEVVRKFAALGLPGVILLIAMATTGFTGAAAITAALAMLGPFGMIGGIAFLGVVGIAADGLSKFGLEALLVGIYKERQQEGESKASLCKEIERLMVSRDLKRKLKEEVNNGKSSVEDRRASNSSSFDNLGIKKYKVDWKRKLKAEVNNGKSLVDDRRESKQDIDEHLDIESIEDIDEHLDIIDKMKGREFKKFMAKLFKQLGYQVKRTAATADYGADLVIKKGEIKAVVQAKIQQGSVGIKAVQEVTGAIGYYQANLGLVITNSKFTEPAKNLAAKTDIMLFDRDDLKKLIKKVYKQKPSEDS</sequence>
<organism evidence="3 4">
    <name type="scientific">Moorena producens 3L</name>
    <dbReference type="NCBI Taxonomy" id="489825"/>
    <lineage>
        <taxon>Bacteria</taxon>
        <taxon>Bacillati</taxon>
        <taxon>Cyanobacteriota</taxon>
        <taxon>Cyanophyceae</taxon>
        <taxon>Coleofasciculales</taxon>
        <taxon>Coleofasciculaceae</taxon>
        <taxon>Moorena</taxon>
    </lineage>
</organism>
<evidence type="ECO:0000313" key="4">
    <source>
        <dbReference type="Proteomes" id="UP000003959"/>
    </source>
</evidence>
<evidence type="ECO:0000313" key="3">
    <source>
        <dbReference type="EMBL" id="EGJ29855.1"/>
    </source>
</evidence>
<dbReference type="GO" id="GO:0003677">
    <property type="term" value="F:DNA binding"/>
    <property type="evidence" value="ECO:0007669"/>
    <property type="project" value="InterPro"/>
</dbReference>
<dbReference type="GO" id="GO:0015666">
    <property type="term" value="F:restriction endodeoxyribonuclease activity"/>
    <property type="evidence" value="ECO:0007669"/>
    <property type="project" value="TreeGrafter"/>
</dbReference>
<dbReference type="Proteomes" id="UP000003959">
    <property type="component" value="Unassembled WGS sequence"/>
</dbReference>
<keyword evidence="1" id="KW-0812">Transmembrane</keyword>
<dbReference type="AlphaFoldDB" id="F4XZT7"/>
<keyword evidence="1" id="KW-0472">Membrane</keyword>
<dbReference type="InterPro" id="IPR011335">
    <property type="entry name" value="Restrct_endonuc-II-like"/>
</dbReference>
<keyword evidence="3" id="KW-0378">Hydrolase</keyword>